<organism evidence="1 2">
    <name type="scientific">Rubus argutus</name>
    <name type="common">Southern blackberry</name>
    <dbReference type="NCBI Taxonomy" id="59490"/>
    <lineage>
        <taxon>Eukaryota</taxon>
        <taxon>Viridiplantae</taxon>
        <taxon>Streptophyta</taxon>
        <taxon>Embryophyta</taxon>
        <taxon>Tracheophyta</taxon>
        <taxon>Spermatophyta</taxon>
        <taxon>Magnoliopsida</taxon>
        <taxon>eudicotyledons</taxon>
        <taxon>Gunneridae</taxon>
        <taxon>Pentapetalae</taxon>
        <taxon>rosids</taxon>
        <taxon>fabids</taxon>
        <taxon>Rosales</taxon>
        <taxon>Rosaceae</taxon>
        <taxon>Rosoideae</taxon>
        <taxon>Rosoideae incertae sedis</taxon>
        <taxon>Rubus</taxon>
    </lineage>
</organism>
<evidence type="ECO:0000313" key="1">
    <source>
        <dbReference type="EMBL" id="KAK9941481.1"/>
    </source>
</evidence>
<evidence type="ECO:0008006" key="3">
    <source>
        <dbReference type="Google" id="ProtNLM"/>
    </source>
</evidence>
<proteinExistence type="predicted"/>
<dbReference type="Gene3D" id="1.25.40.10">
    <property type="entry name" value="Tetratricopeptide repeat domain"/>
    <property type="match status" value="1"/>
</dbReference>
<dbReference type="EMBL" id="JBEDUW010000003">
    <property type="protein sequence ID" value="KAK9941481.1"/>
    <property type="molecule type" value="Genomic_DNA"/>
</dbReference>
<evidence type="ECO:0000313" key="2">
    <source>
        <dbReference type="Proteomes" id="UP001457282"/>
    </source>
</evidence>
<accession>A0AAW1XYD5</accession>
<gene>
    <name evidence="1" type="ORF">M0R45_018076</name>
</gene>
<keyword evidence="2" id="KW-1185">Reference proteome</keyword>
<sequence length="114" mass="12738">MTEVVAFLVGRCYSLKHIQQAHGLMVPRGLHQDNIALSRFIEACSSLGFSNYAYSVFTRIPLPQPNIYVYNTMIKALSAAGSPPRPYLFITKFKSPPCDLTPTPSLLCSRPWFA</sequence>
<comment type="caution">
    <text evidence="1">The sequence shown here is derived from an EMBL/GenBank/DDBJ whole genome shotgun (WGS) entry which is preliminary data.</text>
</comment>
<name>A0AAW1XYD5_RUBAR</name>
<dbReference type="AlphaFoldDB" id="A0AAW1XYD5"/>
<dbReference type="InterPro" id="IPR011990">
    <property type="entry name" value="TPR-like_helical_dom_sf"/>
</dbReference>
<protein>
    <recommendedName>
        <fullName evidence="3">Pentatricopeptide repeat-containing protein</fullName>
    </recommendedName>
</protein>
<dbReference type="Proteomes" id="UP001457282">
    <property type="component" value="Unassembled WGS sequence"/>
</dbReference>
<reference evidence="1 2" key="1">
    <citation type="journal article" date="2023" name="G3 (Bethesda)">
        <title>A chromosome-length genome assembly and annotation of blackberry (Rubus argutus, cv. 'Hillquist').</title>
        <authorList>
            <person name="Bruna T."/>
            <person name="Aryal R."/>
            <person name="Dudchenko O."/>
            <person name="Sargent D.J."/>
            <person name="Mead D."/>
            <person name="Buti M."/>
            <person name="Cavallini A."/>
            <person name="Hytonen T."/>
            <person name="Andres J."/>
            <person name="Pham M."/>
            <person name="Weisz D."/>
            <person name="Mascagni F."/>
            <person name="Usai G."/>
            <person name="Natali L."/>
            <person name="Bassil N."/>
            <person name="Fernandez G.E."/>
            <person name="Lomsadze A."/>
            <person name="Armour M."/>
            <person name="Olukolu B."/>
            <person name="Poorten T."/>
            <person name="Britton C."/>
            <person name="Davik J."/>
            <person name="Ashrafi H."/>
            <person name="Aiden E.L."/>
            <person name="Borodovsky M."/>
            <person name="Worthington M."/>
        </authorList>
    </citation>
    <scope>NUCLEOTIDE SEQUENCE [LARGE SCALE GENOMIC DNA]</scope>
    <source>
        <strain evidence="1">PI 553951</strain>
    </source>
</reference>